<comment type="caution">
    <text evidence="3">The sequence shown here is derived from an EMBL/GenBank/DDBJ whole genome shotgun (WGS) entry which is preliminary data.</text>
</comment>
<evidence type="ECO:0000313" key="4">
    <source>
        <dbReference type="Proteomes" id="UP001565200"/>
    </source>
</evidence>
<accession>A0ABV4CXD3</accession>
<dbReference type="Pfam" id="PF13271">
    <property type="entry name" value="DUF4062"/>
    <property type="match status" value="1"/>
</dbReference>
<evidence type="ECO:0000259" key="2">
    <source>
        <dbReference type="Pfam" id="PF13271"/>
    </source>
</evidence>
<gene>
    <name evidence="3" type="ORF">AAK873_03745</name>
</gene>
<dbReference type="Proteomes" id="UP001565200">
    <property type="component" value="Unassembled WGS sequence"/>
</dbReference>
<proteinExistence type="predicted"/>
<name>A0ABV4CXD3_9BACT</name>
<keyword evidence="1" id="KW-0677">Repeat</keyword>
<dbReference type="PANTHER" id="PTHR19860:SF40">
    <property type="entry name" value="WD40 REPEAT-CONTAINING PROTEIN"/>
    <property type="match status" value="1"/>
</dbReference>
<dbReference type="InterPro" id="IPR025139">
    <property type="entry name" value="DUF4062"/>
</dbReference>
<dbReference type="RefSeq" id="WP_369863229.1">
    <property type="nucleotide sequence ID" value="NZ_JBCLPP010000007.1"/>
</dbReference>
<feature type="domain" description="DUF4062" evidence="2">
    <location>
        <begin position="17"/>
        <end position="133"/>
    </location>
</feature>
<keyword evidence="4" id="KW-1185">Reference proteome</keyword>
<sequence>MAAFSKLDEVKALSDIRVFVSSTFNDMSEERDYLARQIFPAVKAYARRRALSFHAVDLRWGITKEESEAHGVVKTCFDEIDRSSPFFIGITGNRYGWAPAVEDFGNDYNEIADRASWIDDAVKKGTSITEMEFLYGALERRGEKVNAWFYVKDNGVCDDRVTALRQKLDSQTHFPVKRYRDVEELGAMIYDDLVARIDSLFPETDSDPYHNELRRNEYILADNLAKMVDFDPEVYTTLNNWLEDNNRPAVAAIYARNTTTNGNTTFNVCGKSMLLCSYVSRLRADGHPVVYFDMATCNAVDVINECRMFIDRQLSSTTSADPVLVAIDNAEFGNNVEHTAFIDYVNRLSATNKVLISTRHGETILKLSAECITCPELSDNSIDALIDRYLAMHGKKLSPSLRELLPHDPSKLDKLRLLLDHLVRFGSFDKLENEVETSGKCNLFWKLAADVREELSDRLQSWEPMWVLNALAVVGEAGLSEDEILSLTNMTPLRWAMIRERILELCRRRGNLYVIENLHETRTILRDLYYTNFRDMIIMRILTWLKDNDVSLPRLTVMLPNLYDNYIGADEKESDIKEIKQGHISFYLDVDFVNTMSRSDLTSGWGRYPCRAANMSDGPITWTGFKTSRQHTDAEMVQYYTKLSEAARTLDRMDDYNYCYERLKTYTTDMTPAETALQMIDCHIARREFHKAKGVKASTVFDTVEQQATAGVAISRELFRRLFIEDMLDELDTLKNILPEVGEDSRLGYEIRLLDIEQRLFSAYFNLTGNELNEYIRNDILSALQLLLDKLRDRGCHDANLSKVVQLIGFANMIIGQYYFGMRGWLDSSVAYAMNISGKSTPAFAEAMVIYGLGFMTVGNPGGNADMHVRDSTLSAHKADRLCNPWLVNALCISKRMSLNKDSHELLDKKLDEITELVHGQPDNYCQEILDAIVDYHRDNPRITFQ</sequence>
<protein>
    <submittedName>
        <fullName evidence="3">DUF4062 domain-containing protein</fullName>
    </submittedName>
</protein>
<evidence type="ECO:0000256" key="1">
    <source>
        <dbReference type="ARBA" id="ARBA00022737"/>
    </source>
</evidence>
<reference evidence="3 4" key="1">
    <citation type="submission" date="2024-03" db="EMBL/GenBank/DDBJ databases">
        <title>Mouse gut bacterial collection (mGBC) of GemPharmatech.</title>
        <authorList>
            <person name="He Y."/>
            <person name="Dong L."/>
            <person name="Wu D."/>
            <person name="Gao X."/>
            <person name="Lin Z."/>
        </authorList>
    </citation>
    <scope>NUCLEOTIDE SEQUENCE [LARGE SCALE GENOMIC DNA]</scope>
    <source>
        <strain evidence="3 4">54-13</strain>
    </source>
</reference>
<dbReference type="InterPro" id="IPR051191">
    <property type="entry name" value="DCAF12"/>
</dbReference>
<dbReference type="PANTHER" id="PTHR19860">
    <property type="entry name" value="DDB1- AND CUL4-ASSOCIATED FACTOR 12-RELATED"/>
    <property type="match status" value="1"/>
</dbReference>
<evidence type="ECO:0000313" key="3">
    <source>
        <dbReference type="EMBL" id="MEY8244734.1"/>
    </source>
</evidence>
<organism evidence="3 4">
    <name type="scientific">Heminiphilus faecis</name>
    <dbReference type="NCBI Taxonomy" id="2601703"/>
    <lineage>
        <taxon>Bacteria</taxon>
        <taxon>Pseudomonadati</taxon>
        <taxon>Bacteroidota</taxon>
        <taxon>Bacteroidia</taxon>
        <taxon>Bacteroidales</taxon>
        <taxon>Muribaculaceae</taxon>
        <taxon>Heminiphilus</taxon>
    </lineage>
</organism>
<dbReference type="EMBL" id="JBCLPP010000007">
    <property type="protein sequence ID" value="MEY8244734.1"/>
    <property type="molecule type" value="Genomic_DNA"/>
</dbReference>